<reference evidence="1" key="1">
    <citation type="submission" date="2019-04" db="EMBL/GenBank/DDBJ databases">
        <title>Sequencing of skin fungus with MAO and IRED activity.</title>
        <authorList>
            <person name="Marsaioli A.J."/>
            <person name="Bonatto J.M.C."/>
            <person name="Reis Junior O."/>
        </authorList>
    </citation>
    <scope>NUCLEOTIDE SEQUENCE</scope>
    <source>
        <strain evidence="1">28M1</strain>
    </source>
</reference>
<dbReference type="GO" id="GO:0016799">
    <property type="term" value="F:hydrolase activity, hydrolyzing N-glycosyl compounds"/>
    <property type="evidence" value="ECO:0007669"/>
    <property type="project" value="TreeGrafter"/>
</dbReference>
<dbReference type="Gene3D" id="3.40.50.450">
    <property type="match status" value="1"/>
</dbReference>
<dbReference type="EMBL" id="SWKV01000127">
    <property type="protein sequence ID" value="KAF3031710.1"/>
    <property type="molecule type" value="Genomic_DNA"/>
</dbReference>
<dbReference type="AlphaFoldDB" id="A0A9P4WGD3"/>
<dbReference type="NCBIfam" id="TIGR00730">
    <property type="entry name" value="Rossman fold protein, TIGR00730 family"/>
    <property type="match status" value="1"/>
</dbReference>
<accession>A0A9P4WGD3</accession>
<evidence type="ECO:0000313" key="1">
    <source>
        <dbReference type="EMBL" id="KAF3031710.1"/>
    </source>
</evidence>
<sequence>MEAARELAKALHAHKLRLVYGGGTKGLMGEVARTLVALSGPDSVHGIIPEPLLSYEQSEDEEIDVNAYGRTSVVKDMHERKQKMANEVIQGGPGGGFVALPGGYGTFEELMEITTWNQLGIHSMPVVVYNVEGYWTKLMEWIDDAVQKGFVSSANSGIIRAATDPDDVVKALKSYRPAPGRFKLTWGDN</sequence>
<dbReference type="GO" id="GO:0005829">
    <property type="term" value="C:cytosol"/>
    <property type="evidence" value="ECO:0007669"/>
    <property type="project" value="TreeGrafter"/>
</dbReference>
<dbReference type="SUPFAM" id="SSF102405">
    <property type="entry name" value="MCP/YpsA-like"/>
    <property type="match status" value="1"/>
</dbReference>
<dbReference type="Pfam" id="PF03641">
    <property type="entry name" value="Lysine_decarbox"/>
    <property type="match status" value="1"/>
</dbReference>
<gene>
    <name evidence="1" type="ORF">E8E12_001990</name>
</gene>
<dbReference type="PANTHER" id="PTHR31223:SF70">
    <property type="entry name" value="LOG FAMILY PROTEIN YJL055W"/>
    <property type="match status" value="1"/>
</dbReference>
<dbReference type="InterPro" id="IPR031100">
    <property type="entry name" value="LOG_fam"/>
</dbReference>
<dbReference type="InterPro" id="IPR005269">
    <property type="entry name" value="LOG"/>
</dbReference>
<organism evidence="1 2">
    <name type="scientific">Didymella heteroderae</name>
    <dbReference type="NCBI Taxonomy" id="1769908"/>
    <lineage>
        <taxon>Eukaryota</taxon>
        <taxon>Fungi</taxon>
        <taxon>Dikarya</taxon>
        <taxon>Ascomycota</taxon>
        <taxon>Pezizomycotina</taxon>
        <taxon>Dothideomycetes</taxon>
        <taxon>Pleosporomycetidae</taxon>
        <taxon>Pleosporales</taxon>
        <taxon>Pleosporineae</taxon>
        <taxon>Didymellaceae</taxon>
        <taxon>Didymella</taxon>
    </lineage>
</organism>
<dbReference type="Proteomes" id="UP000758155">
    <property type="component" value="Unassembled WGS sequence"/>
</dbReference>
<comment type="caution">
    <text evidence="1">The sequence shown here is derived from an EMBL/GenBank/DDBJ whole genome shotgun (WGS) entry which is preliminary data.</text>
</comment>
<protein>
    <submittedName>
        <fullName evidence="1">Uncharacterized protein</fullName>
    </submittedName>
</protein>
<dbReference type="OrthoDB" id="414463at2759"/>
<name>A0A9P4WGD3_9PLEO</name>
<keyword evidence="2" id="KW-1185">Reference proteome</keyword>
<evidence type="ECO:0000313" key="2">
    <source>
        <dbReference type="Proteomes" id="UP000758155"/>
    </source>
</evidence>
<proteinExistence type="predicted"/>
<dbReference type="PANTHER" id="PTHR31223">
    <property type="entry name" value="LOG FAMILY PROTEIN YJL055W"/>
    <property type="match status" value="1"/>
</dbReference>
<dbReference type="GO" id="GO:0009691">
    <property type="term" value="P:cytokinin biosynthetic process"/>
    <property type="evidence" value="ECO:0007669"/>
    <property type="project" value="InterPro"/>
</dbReference>